<dbReference type="Proteomes" id="UP000654075">
    <property type="component" value="Unassembled WGS sequence"/>
</dbReference>
<dbReference type="Pfam" id="PF13650">
    <property type="entry name" value="Asp_protease_2"/>
    <property type="match status" value="1"/>
</dbReference>
<feature type="compositionally biased region" description="Polar residues" evidence="1">
    <location>
        <begin position="135"/>
        <end position="147"/>
    </location>
</feature>
<evidence type="ECO:0000313" key="3">
    <source>
        <dbReference type="Proteomes" id="UP000654075"/>
    </source>
</evidence>
<dbReference type="AlphaFoldDB" id="A0A813DBU5"/>
<proteinExistence type="predicted"/>
<accession>A0A813DBU5</accession>
<reference evidence="2" key="1">
    <citation type="submission" date="2021-02" db="EMBL/GenBank/DDBJ databases">
        <authorList>
            <person name="Dougan E. K."/>
            <person name="Rhodes N."/>
            <person name="Thang M."/>
            <person name="Chan C."/>
        </authorList>
    </citation>
    <scope>NUCLEOTIDE SEQUENCE</scope>
</reference>
<organism evidence="2 3">
    <name type="scientific">Polarella glacialis</name>
    <name type="common">Dinoflagellate</name>
    <dbReference type="NCBI Taxonomy" id="89957"/>
    <lineage>
        <taxon>Eukaryota</taxon>
        <taxon>Sar</taxon>
        <taxon>Alveolata</taxon>
        <taxon>Dinophyceae</taxon>
        <taxon>Suessiales</taxon>
        <taxon>Suessiaceae</taxon>
        <taxon>Polarella</taxon>
    </lineage>
</organism>
<evidence type="ECO:0000256" key="1">
    <source>
        <dbReference type="SAM" id="MobiDB-lite"/>
    </source>
</evidence>
<dbReference type="OrthoDB" id="425248at2759"/>
<feature type="region of interest" description="Disordered" evidence="1">
    <location>
        <begin position="127"/>
        <end position="147"/>
    </location>
</feature>
<gene>
    <name evidence="2" type="ORF">PGLA1383_LOCUS2053</name>
</gene>
<evidence type="ECO:0000313" key="2">
    <source>
        <dbReference type="EMBL" id="CAE8583071.1"/>
    </source>
</evidence>
<feature type="non-terminal residue" evidence="2">
    <location>
        <position position="190"/>
    </location>
</feature>
<dbReference type="EMBL" id="CAJNNV010000591">
    <property type="protein sequence ID" value="CAE8583071.1"/>
    <property type="molecule type" value="Genomic_DNA"/>
</dbReference>
<keyword evidence="3" id="KW-1185">Reference proteome</keyword>
<comment type="caution">
    <text evidence="2">The sequence shown here is derived from an EMBL/GenBank/DDBJ whole genome shotgun (WGS) entry which is preliminary data.</text>
</comment>
<protein>
    <submittedName>
        <fullName evidence="2">Uncharacterized protein</fullName>
    </submittedName>
</protein>
<sequence>APKQNFSRRRPHILLAAATALVALRALSGFGRAAESRYATGNRCGTGSYLAAVLPLPRRGLLAEVPRKLLKLPQDRYVGPGYDVTTCIVSQPGGGEVSLNFMLDSALTTSMLSPRVAQSLEIQGLSGSGEERRFTSSTASNQRASSVSLPSVRLKGTNVTLGPLRPLVVDFAQDRPGVGLVDSRSWGSKT</sequence>
<name>A0A813DBU5_POLGL</name>